<evidence type="ECO:0000256" key="3">
    <source>
        <dbReference type="ARBA" id="ARBA00022723"/>
    </source>
</evidence>
<dbReference type="KEGG" id="mox:DAMO_1657"/>
<dbReference type="CDD" id="cd00775">
    <property type="entry name" value="LysRS_core"/>
    <property type="match status" value="1"/>
</dbReference>
<keyword evidence="3 9" id="KW-0479">Metal-binding</keyword>
<protein>
    <recommendedName>
        <fullName evidence="9">Lysine--tRNA ligase</fullName>
        <ecNumber evidence="9">6.1.1.6</ecNumber>
    </recommendedName>
    <alternativeName>
        <fullName evidence="9">Lysyl-tRNA synthetase</fullName>
        <shortName evidence="9">LysRS</shortName>
    </alternativeName>
</protein>
<dbReference type="HAMAP" id="MF_00252">
    <property type="entry name" value="Lys_tRNA_synth_class2"/>
    <property type="match status" value="1"/>
</dbReference>
<dbReference type="InterPro" id="IPR002313">
    <property type="entry name" value="Lys-tRNA-ligase_II"/>
</dbReference>
<evidence type="ECO:0000256" key="6">
    <source>
        <dbReference type="ARBA" id="ARBA00022917"/>
    </source>
</evidence>
<dbReference type="eggNOG" id="COG1190">
    <property type="taxonomic scope" value="Bacteria"/>
</dbReference>
<dbReference type="PANTHER" id="PTHR42918:SF15">
    <property type="entry name" value="LYSINE--TRNA LIGASE, CHLOROPLASTIC_MITOCHONDRIAL"/>
    <property type="match status" value="1"/>
</dbReference>
<name>D5MG34_METO1</name>
<dbReference type="PATRIC" id="fig|671143.5.peg.1462"/>
<keyword evidence="9" id="KW-0963">Cytoplasm</keyword>
<dbReference type="InterPro" id="IPR006195">
    <property type="entry name" value="aa-tRNA-synth_II"/>
</dbReference>
<organism evidence="12 13">
    <name type="scientific">Methylomirabilis oxygeniifera</name>
    <dbReference type="NCBI Taxonomy" id="671143"/>
    <lineage>
        <taxon>Bacteria</taxon>
        <taxon>Candidatus Methylomirabilota</taxon>
        <taxon>Candidatus Methylomirabilia</taxon>
        <taxon>Candidatus Methylomirabilales</taxon>
        <taxon>Candidatus Methylomirabilaceae</taxon>
        <taxon>Candidatus Methylomirabilis</taxon>
    </lineage>
</organism>
<dbReference type="GO" id="GO:0005524">
    <property type="term" value="F:ATP binding"/>
    <property type="evidence" value="ECO:0007669"/>
    <property type="project" value="UniProtKB-UniRule"/>
</dbReference>
<dbReference type="InterPro" id="IPR045864">
    <property type="entry name" value="aa-tRNA-synth_II/BPL/LPL"/>
</dbReference>
<dbReference type="Pfam" id="PF00152">
    <property type="entry name" value="tRNA-synt_2"/>
    <property type="match status" value="1"/>
</dbReference>
<accession>D5MG34</accession>
<proteinExistence type="inferred from homology"/>
<dbReference type="InterPro" id="IPR004364">
    <property type="entry name" value="Aa-tRNA-synt_II"/>
</dbReference>
<dbReference type="InterPro" id="IPR018149">
    <property type="entry name" value="Lys-tRNA-synth_II_C"/>
</dbReference>
<feature type="binding site" evidence="9">
    <location>
        <position position="408"/>
    </location>
    <ligand>
        <name>Mg(2+)</name>
        <dbReference type="ChEBI" id="CHEBI:18420"/>
        <label>1</label>
    </ligand>
</feature>
<dbReference type="STRING" id="671143.DAMO_1657"/>
<dbReference type="CDD" id="cd04322">
    <property type="entry name" value="LysRS_N"/>
    <property type="match status" value="1"/>
</dbReference>
<dbReference type="InterPro" id="IPR004365">
    <property type="entry name" value="NA-bd_OB_tRNA"/>
</dbReference>
<dbReference type="InterPro" id="IPR012340">
    <property type="entry name" value="NA-bd_OB-fold"/>
</dbReference>
<evidence type="ECO:0000313" key="13">
    <source>
        <dbReference type="Proteomes" id="UP000006898"/>
    </source>
</evidence>
<evidence type="ECO:0000256" key="5">
    <source>
        <dbReference type="ARBA" id="ARBA00022840"/>
    </source>
</evidence>
<evidence type="ECO:0000256" key="7">
    <source>
        <dbReference type="ARBA" id="ARBA00023146"/>
    </source>
</evidence>
<evidence type="ECO:0000259" key="11">
    <source>
        <dbReference type="PROSITE" id="PS50862"/>
    </source>
</evidence>
<sequence>MEEHNPLVSERIRKLAELEAAGVDPYPARFEIRNLAADLHREYAVLPEETDAAPEVAIAGRLMSLRHHGKVTFAHLQDGSGRMQIYLSRDVLGAQLYDLCKRLDVGDHLGVEGQLFRTRTGELTVRVGTVRLLSKSLRPLPEKWHGLTDVETRFRQRYLDLIVNRQVADAFRKRSRLIAEIRRFFESREFLEVETPMMQSMAGGAMARPFVTHHNALDIKLYLRIAPELYLKRLVVGGFDRVFEINRNFRNEGISTQHNPEFTMLEFYQAYADYEDLMAMTEEMLAHLAKGITGDQQVTYQGQQISFAPPWPKLTLEEALVKVGGLEAEALTTEEGVRATAGHHGITILPGWGKGKVMAELFDTLVESKLIQPTFIIDFPTELSPLAKATQGEPTTVQRFELFIGGMEIANAYSELNDPREQRIRFLDQLRQRDQGDLEAHGLDEDFLRALEYGMPPTAGEGIGIDRLAMLLTDSPSIRDVILFPLLKPAQGEQGGIDAV</sequence>
<dbReference type="Gene3D" id="3.30.930.10">
    <property type="entry name" value="Bira Bifunctional Protein, Domain 2"/>
    <property type="match status" value="1"/>
</dbReference>
<dbReference type="GO" id="GO:0004824">
    <property type="term" value="F:lysine-tRNA ligase activity"/>
    <property type="evidence" value="ECO:0007669"/>
    <property type="project" value="UniProtKB-UniRule"/>
</dbReference>
<keyword evidence="6 9" id="KW-0648">Protein biosynthesis</keyword>
<feature type="domain" description="Aminoacyl-transfer RNA synthetases class-II family profile" evidence="11">
    <location>
        <begin position="169"/>
        <end position="489"/>
    </location>
</feature>
<dbReference type="PANTHER" id="PTHR42918">
    <property type="entry name" value="LYSYL-TRNA SYNTHETASE"/>
    <property type="match status" value="1"/>
</dbReference>
<feature type="binding site" evidence="9">
    <location>
        <position position="401"/>
    </location>
    <ligand>
        <name>Mg(2+)</name>
        <dbReference type="ChEBI" id="CHEBI:18420"/>
        <label>1</label>
    </ligand>
</feature>
<evidence type="ECO:0000256" key="8">
    <source>
        <dbReference type="ARBA" id="ARBA00048573"/>
    </source>
</evidence>
<dbReference type="SUPFAM" id="SSF50249">
    <property type="entry name" value="Nucleic acid-binding proteins"/>
    <property type="match status" value="1"/>
</dbReference>
<dbReference type="FunFam" id="2.40.50.140:FF:000024">
    <property type="entry name" value="Lysine--tRNA ligase"/>
    <property type="match status" value="1"/>
</dbReference>
<dbReference type="AlphaFoldDB" id="D5MG34"/>
<keyword evidence="9 10" id="KW-0460">Magnesium</keyword>
<comment type="similarity">
    <text evidence="1 9">Belongs to the class-II aminoacyl-tRNA synthetase family.</text>
</comment>
<reference evidence="12 13" key="1">
    <citation type="journal article" date="2010" name="Nature">
        <title>Nitrite-driven anaerobic methane oxidation by oxygenic bacteria.</title>
        <authorList>
            <person name="Ettwig K.F."/>
            <person name="Butler M.K."/>
            <person name="Le Paslier D."/>
            <person name="Pelletier E."/>
            <person name="Mangenot S."/>
            <person name="Kuypers M.M.M."/>
            <person name="Schreiber F."/>
            <person name="Dutilh B.E."/>
            <person name="Zedelius J."/>
            <person name="de Beer D."/>
            <person name="Gloerich J."/>
            <person name="Wessels H.J.C.T."/>
            <person name="van Allen T."/>
            <person name="Luesken F."/>
            <person name="Wu M."/>
            <person name="van de Pas-Schoonen K.T."/>
            <person name="Op den Camp H.J.M."/>
            <person name="Janssen-Megens E.M."/>
            <person name="Francoijs K-J."/>
            <person name="Stunnenberg H."/>
            <person name="Weissenbach J."/>
            <person name="Jetten M.S.M."/>
            <person name="Strous M."/>
        </authorList>
    </citation>
    <scope>NUCLEOTIDE SEQUENCE [LARGE SCALE GENOMIC DNA]</scope>
</reference>
<dbReference type="NCBIfam" id="TIGR00499">
    <property type="entry name" value="lysS_bact"/>
    <property type="match status" value="1"/>
</dbReference>
<dbReference type="InterPro" id="IPR044136">
    <property type="entry name" value="Lys-tRNA-ligase_II_N"/>
</dbReference>
<dbReference type="PRINTS" id="PR00982">
    <property type="entry name" value="TRNASYNTHLYS"/>
</dbReference>
<dbReference type="Proteomes" id="UP000006898">
    <property type="component" value="Chromosome"/>
</dbReference>
<keyword evidence="2 9" id="KW-0436">Ligase</keyword>
<evidence type="ECO:0000256" key="10">
    <source>
        <dbReference type="RuleBase" id="RU000336"/>
    </source>
</evidence>
<evidence type="ECO:0000256" key="9">
    <source>
        <dbReference type="HAMAP-Rule" id="MF_00252"/>
    </source>
</evidence>
<evidence type="ECO:0000256" key="1">
    <source>
        <dbReference type="ARBA" id="ARBA00008226"/>
    </source>
</evidence>
<dbReference type="PROSITE" id="PS50862">
    <property type="entry name" value="AA_TRNA_LIGASE_II"/>
    <property type="match status" value="1"/>
</dbReference>
<dbReference type="HOGENOM" id="CLU_008255_6_0_0"/>
<comment type="cofactor">
    <cofactor evidence="9 10">
        <name>Mg(2+)</name>
        <dbReference type="ChEBI" id="CHEBI:18420"/>
    </cofactor>
    <text evidence="9 10">Binds 3 Mg(2+) ions per subunit.</text>
</comment>
<dbReference type="Gene3D" id="2.40.50.140">
    <property type="entry name" value="Nucleic acid-binding proteins"/>
    <property type="match status" value="1"/>
</dbReference>
<evidence type="ECO:0000256" key="4">
    <source>
        <dbReference type="ARBA" id="ARBA00022741"/>
    </source>
</evidence>
<dbReference type="GO" id="GO:0005829">
    <property type="term" value="C:cytosol"/>
    <property type="evidence" value="ECO:0007669"/>
    <property type="project" value="TreeGrafter"/>
</dbReference>
<keyword evidence="7 9" id="KW-0030">Aminoacyl-tRNA synthetase</keyword>
<feature type="binding site" evidence="9">
    <location>
        <position position="408"/>
    </location>
    <ligand>
        <name>Mg(2+)</name>
        <dbReference type="ChEBI" id="CHEBI:18420"/>
        <label>2</label>
    </ligand>
</feature>
<gene>
    <name evidence="9 12" type="primary">lysS</name>
    <name evidence="12" type="ORF">DAMO_1657</name>
</gene>
<dbReference type="NCBIfam" id="NF001756">
    <property type="entry name" value="PRK00484.1"/>
    <property type="match status" value="1"/>
</dbReference>
<keyword evidence="4 9" id="KW-0547">Nucleotide-binding</keyword>
<evidence type="ECO:0000313" key="12">
    <source>
        <dbReference type="EMBL" id="CBE68715.1"/>
    </source>
</evidence>
<comment type="subcellular location">
    <subcellularLocation>
        <location evidence="9">Cytoplasm</location>
    </subcellularLocation>
</comment>
<keyword evidence="5 9" id="KW-0067">ATP-binding</keyword>
<dbReference type="SUPFAM" id="SSF55681">
    <property type="entry name" value="Class II aaRS and biotin synthetases"/>
    <property type="match status" value="1"/>
</dbReference>
<evidence type="ECO:0000256" key="2">
    <source>
        <dbReference type="ARBA" id="ARBA00022598"/>
    </source>
</evidence>
<dbReference type="Pfam" id="PF01336">
    <property type="entry name" value="tRNA_anti-codon"/>
    <property type="match status" value="1"/>
</dbReference>
<comment type="catalytic activity">
    <reaction evidence="8 9 10">
        <text>tRNA(Lys) + L-lysine + ATP = L-lysyl-tRNA(Lys) + AMP + diphosphate</text>
        <dbReference type="Rhea" id="RHEA:20792"/>
        <dbReference type="Rhea" id="RHEA-COMP:9696"/>
        <dbReference type="Rhea" id="RHEA-COMP:9697"/>
        <dbReference type="ChEBI" id="CHEBI:30616"/>
        <dbReference type="ChEBI" id="CHEBI:32551"/>
        <dbReference type="ChEBI" id="CHEBI:33019"/>
        <dbReference type="ChEBI" id="CHEBI:78442"/>
        <dbReference type="ChEBI" id="CHEBI:78529"/>
        <dbReference type="ChEBI" id="CHEBI:456215"/>
        <dbReference type="EC" id="6.1.1.6"/>
    </reaction>
</comment>
<dbReference type="EC" id="6.1.1.6" evidence="9"/>
<dbReference type="EMBL" id="FP565575">
    <property type="protein sequence ID" value="CBE68715.1"/>
    <property type="molecule type" value="Genomic_DNA"/>
</dbReference>
<comment type="subunit">
    <text evidence="9">Homodimer.</text>
</comment>
<dbReference type="GO" id="GO:0006430">
    <property type="term" value="P:lysyl-tRNA aminoacylation"/>
    <property type="evidence" value="ECO:0007669"/>
    <property type="project" value="UniProtKB-UniRule"/>
</dbReference>
<dbReference type="GO" id="GO:0000049">
    <property type="term" value="F:tRNA binding"/>
    <property type="evidence" value="ECO:0007669"/>
    <property type="project" value="TreeGrafter"/>
</dbReference>
<dbReference type="GO" id="GO:0000287">
    <property type="term" value="F:magnesium ion binding"/>
    <property type="evidence" value="ECO:0007669"/>
    <property type="project" value="UniProtKB-UniRule"/>
</dbReference>